<dbReference type="OrthoDB" id="202203at2759"/>
<dbReference type="Gene3D" id="3.50.50.100">
    <property type="match status" value="1"/>
</dbReference>
<proteinExistence type="predicted"/>
<dbReference type="PRINTS" id="PR00411">
    <property type="entry name" value="PNDRDTASEI"/>
</dbReference>
<evidence type="ECO:0000313" key="3">
    <source>
        <dbReference type="Proteomes" id="UP000305948"/>
    </source>
</evidence>
<dbReference type="PRINTS" id="PR00368">
    <property type="entry name" value="FADPNR"/>
</dbReference>
<accession>A0A5C3N1C1</accession>
<organism evidence="2 3">
    <name type="scientific">Heliocybe sulcata</name>
    <dbReference type="NCBI Taxonomy" id="5364"/>
    <lineage>
        <taxon>Eukaryota</taxon>
        <taxon>Fungi</taxon>
        <taxon>Dikarya</taxon>
        <taxon>Basidiomycota</taxon>
        <taxon>Agaricomycotina</taxon>
        <taxon>Agaricomycetes</taxon>
        <taxon>Gloeophyllales</taxon>
        <taxon>Gloeophyllaceae</taxon>
        <taxon>Heliocybe</taxon>
    </lineage>
</organism>
<dbReference type="SUPFAM" id="SSF51905">
    <property type="entry name" value="FAD/NAD(P)-binding domain"/>
    <property type="match status" value="1"/>
</dbReference>
<dbReference type="GO" id="GO:0004174">
    <property type="term" value="F:electron-transferring-flavoprotein dehydrogenase activity"/>
    <property type="evidence" value="ECO:0007669"/>
    <property type="project" value="TreeGrafter"/>
</dbReference>
<dbReference type="InterPro" id="IPR036188">
    <property type="entry name" value="FAD/NAD-bd_sf"/>
</dbReference>
<dbReference type="PANTHER" id="PTHR43735:SF11">
    <property type="entry name" value="HYPOTHETICAL OXIDOREDUCTASE (EUROFUNG)"/>
    <property type="match status" value="1"/>
</dbReference>
<sequence length="385" mass="41785">MNGLKKERGNIVVVGGSYVGLKSVEFLANAMHESHNIVLIEKNSHFHHLFAFPRFAILSGYEHMAFIPYSNAFHACPPGTSRLVRGLVTSVSPGKVEYTEVLSPSQDKKTLDYDYLVVATGTHMPPITGKKEGIDGMKSSQETVKKAKNVVVVGGGAVGVQTATDIKELFPDKSVTLIHSRDKLMQTFHPQMHELIMARCKELGIEVILNDRVHIPQGGFPTDGRAFSIELTSGRTVPADLAILSTGQAPVTSFLPPALVSPTTGRVLVKPTLQLQDPAYSHVFAVGDVAEHGGPRQARPGFKQAEIVARNVRALEEGKGGELEVYKPDPAAIHLSLGIKRNVIFRNPAGPDEEPKYDMKDDGVEDVGSGRAWGMWAPGVQDYHS</sequence>
<dbReference type="EMBL" id="ML213511">
    <property type="protein sequence ID" value="TFK51270.1"/>
    <property type="molecule type" value="Genomic_DNA"/>
</dbReference>
<name>A0A5C3N1C1_9AGAM</name>
<dbReference type="PANTHER" id="PTHR43735">
    <property type="entry name" value="APOPTOSIS-INDUCING FACTOR 1"/>
    <property type="match status" value="1"/>
</dbReference>
<feature type="domain" description="FAD/NAD(P)-binding" evidence="1">
    <location>
        <begin position="10"/>
        <end position="305"/>
    </location>
</feature>
<dbReference type="Proteomes" id="UP000305948">
    <property type="component" value="Unassembled WGS sequence"/>
</dbReference>
<protein>
    <submittedName>
        <fullName evidence="2">FAD/NAD(P)-binding domain-containing protein</fullName>
    </submittedName>
</protein>
<dbReference type="GO" id="GO:0005737">
    <property type="term" value="C:cytoplasm"/>
    <property type="evidence" value="ECO:0007669"/>
    <property type="project" value="TreeGrafter"/>
</dbReference>
<dbReference type="STRING" id="5364.A0A5C3N1C1"/>
<evidence type="ECO:0000259" key="1">
    <source>
        <dbReference type="Pfam" id="PF07992"/>
    </source>
</evidence>
<keyword evidence="3" id="KW-1185">Reference proteome</keyword>
<dbReference type="AlphaFoldDB" id="A0A5C3N1C1"/>
<dbReference type="InterPro" id="IPR023753">
    <property type="entry name" value="FAD/NAD-binding_dom"/>
</dbReference>
<reference evidence="2 3" key="1">
    <citation type="journal article" date="2019" name="Nat. Ecol. Evol.">
        <title>Megaphylogeny resolves global patterns of mushroom evolution.</title>
        <authorList>
            <person name="Varga T."/>
            <person name="Krizsan K."/>
            <person name="Foldi C."/>
            <person name="Dima B."/>
            <person name="Sanchez-Garcia M."/>
            <person name="Sanchez-Ramirez S."/>
            <person name="Szollosi G.J."/>
            <person name="Szarkandi J.G."/>
            <person name="Papp V."/>
            <person name="Albert L."/>
            <person name="Andreopoulos W."/>
            <person name="Angelini C."/>
            <person name="Antonin V."/>
            <person name="Barry K.W."/>
            <person name="Bougher N.L."/>
            <person name="Buchanan P."/>
            <person name="Buyck B."/>
            <person name="Bense V."/>
            <person name="Catcheside P."/>
            <person name="Chovatia M."/>
            <person name="Cooper J."/>
            <person name="Damon W."/>
            <person name="Desjardin D."/>
            <person name="Finy P."/>
            <person name="Geml J."/>
            <person name="Haridas S."/>
            <person name="Hughes K."/>
            <person name="Justo A."/>
            <person name="Karasinski D."/>
            <person name="Kautmanova I."/>
            <person name="Kiss B."/>
            <person name="Kocsube S."/>
            <person name="Kotiranta H."/>
            <person name="LaButti K.M."/>
            <person name="Lechner B.E."/>
            <person name="Liimatainen K."/>
            <person name="Lipzen A."/>
            <person name="Lukacs Z."/>
            <person name="Mihaltcheva S."/>
            <person name="Morgado L.N."/>
            <person name="Niskanen T."/>
            <person name="Noordeloos M.E."/>
            <person name="Ohm R.A."/>
            <person name="Ortiz-Santana B."/>
            <person name="Ovrebo C."/>
            <person name="Racz N."/>
            <person name="Riley R."/>
            <person name="Savchenko A."/>
            <person name="Shiryaev A."/>
            <person name="Soop K."/>
            <person name="Spirin V."/>
            <person name="Szebenyi C."/>
            <person name="Tomsovsky M."/>
            <person name="Tulloss R.E."/>
            <person name="Uehling J."/>
            <person name="Grigoriev I.V."/>
            <person name="Vagvolgyi C."/>
            <person name="Papp T."/>
            <person name="Martin F.M."/>
            <person name="Miettinen O."/>
            <person name="Hibbett D.S."/>
            <person name="Nagy L.G."/>
        </authorList>
    </citation>
    <scope>NUCLEOTIDE SEQUENCE [LARGE SCALE GENOMIC DNA]</scope>
    <source>
        <strain evidence="2 3">OMC1185</strain>
    </source>
</reference>
<dbReference type="GO" id="GO:0050660">
    <property type="term" value="F:flavin adenine dinucleotide binding"/>
    <property type="evidence" value="ECO:0007669"/>
    <property type="project" value="TreeGrafter"/>
</dbReference>
<evidence type="ECO:0000313" key="2">
    <source>
        <dbReference type="EMBL" id="TFK51270.1"/>
    </source>
</evidence>
<gene>
    <name evidence="2" type="ORF">OE88DRAFT_1712544</name>
</gene>
<dbReference type="Pfam" id="PF07992">
    <property type="entry name" value="Pyr_redox_2"/>
    <property type="match status" value="1"/>
</dbReference>